<dbReference type="EMBL" id="BATM01000004">
    <property type="protein sequence ID" value="GAD78594.1"/>
    <property type="molecule type" value="Genomic_DNA"/>
</dbReference>
<protein>
    <submittedName>
        <fullName evidence="1">Uncharacterized protein</fullName>
    </submittedName>
</protein>
<keyword evidence="2" id="KW-1185">Reference proteome</keyword>
<dbReference type="AlphaFoldDB" id="U3CB91"/>
<proteinExistence type="predicted"/>
<accession>U3CB91</accession>
<name>U3CB91_9VIBR</name>
<dbReference type="RefSeq" id="WP_021712317.1">
    <property type="nucleotide sequence ID" value="NZ_BATM01000004.1"/>
</dbReference>
<reference evidence="1 2" key="1">
    <citation type="submission" date="2013-09" db="EMBL/GenBank/DDBJ databases">
        <title>Whole genome shotgun sequence of Vibrio ezurae NBRC 102218.</title>
        <authorList>
            <person name="Yoshida I."/>
            <person name="Hosoyama A."/>
            <person name="Numata M."/>
            <person name="Hashimoto M."/>
            <person name="Hosoyama Y."/>
            <person name="Tsuchikane K."/>
            <person name="Noguchi M."/>
            <person name="Hirakata S."/>
            <person name="Ichikawa N."/>
            <person name="Ohji S."/>
            <person name="Yamazoe A."/>
            <person name="Fujita N."/>
        </authorList>
    </citation>
    <scope>NUCLEOTIDE SEQUENCE [LARGE SCALE GENOMIC DNA]</scope>
    <source>
        <strain evidence="1 2">NBRC 102218</strain>
    </source>
</reference>
<dbReference type="Proteomes" id="UP000016562">
    <property type="component" value="Unassembled WGS sequence"/>
</dbReference>
<evidence type="ECO:0000313" key="1">
    <source>
        <dbReference type="EMBL" id="GAD78594.1"/>
    </source>
</evidence>
<sequence length="247" mass="27825">MRVKSDAAGRLLDILTEAKSKSEKLRTRQVWASVFDIPESDSGSLLLMLAELIRLSDQTKKQLTEIDDIDHQLFLKPFVNVERMLSTLNLETSWHSSKHLLDDVTIYGLNICSDKLSRVHQATSLNAEDFDKIKSMLEQLSDEVLTSDLDTPLKEIFIRNLEGLRQSLLLYKINGIDGIEQQIQLNIGTLIFNKEKIKSSNAVINEGILNNYFGLLEFINKTLDTARQVDRLAGNPISKLLGIDLGG</sequence>
<comment type="caution">
    <text evidence="1">The sequence shown here is derived from an EMBL/GenBank/DDBJ whole genome shotgun (WGS) entry which is preliminary data.</text>
</comment>
<organism evidence="1 2">
    <name type="scientific">Vibrio ezurae NBRC 102218</name>
    <dbReference type="NCBI Taxonomy" id="1219080"/>
    <lineage>
        <taxon>Bacteria</taxon>
        <taxon>Pseudomonadati</taxon>
        <taxon>Pseudomonadota</taxon>
        <taxon>Gammaproteobacteria</taxon>
        <taxon>Vibrionales</taxon>
        <taxon>Vibrionaceae</taxon>
        <taxon>Vibrio</taxon>
    </lineage>
</organism>
<dbReference type="eggNOG" id="ENOG503326W">
    <property type="taxonomic scope" value="Bacteria"/>
</dbReference>
<evidence type="ECO:0000313" key="2">
    <source>
        <dbReference type="Proteomes" id="UP000016562"/>
    </source>
</evidence>
<gene>
    <name evidence="1" type="ORF">VEZ01S_04_00410</name>
</gene>
<dbReference type="OrthoDB" id="6181978at2"/>